<dbReference type="AlphaFoldDB" id="A0A1Y2MGF4"/>
<protein>
    <submittedName>
        <fullName evidence="2">Uncharacterized protein</fullName>
    </submittedName>
</protein>
<sequence>MVLSRSLAGADVVVGSRRSSPIALPASLCCSGKERCSARRFCLMVSVQRSRVSLALALAAARSSLSCWRLGRGASSFRAMSPRLEFLSSRSSFSALFFSSSPALGFKPSRSTFLETPNSSGAADSWTSTLLPLGFSSSRVASEDIRSFSCAWRSSSSSSSSLDRSLAPSLPTSSPSLGSSLSLPSNAPPFFFLRSRSFSSSRSSSSYWSNAVAKSIPSSPKSSSSSSSSSLSPMSISLSPSFTTFPFLTFSFLPFELLPLKLYPSKRSSSLSPKASSESISSSSSSSTWPMVQVFPSLSLPSS</sequence>
<evidence type="ECO:0000313" key="2">
    <source>
        <dbReference type="EMBL" id="OSS55180.1"/>
    </source>
</evidence>
<evidence type="ECO:0000313" key="3">
    <source>
        <dbReference type="Proteomes" id="UP000193240"/>
    </source>
</evidence>
<organism evidence="2 3">
    <name type="scientific">Epicoccum nigrum</name>
    <name type="common">Soil fungus</name>
    <name type="synonym">Epicoccum purpurascens</name>
    <dbReference type="NCBI Taxonomy" id="105696"/>
    <lineage>
        <taxon>Eukaryota</taxon>
        <taxon>Fungi</taxon>
        <taxon>Dikarya</taxon>
        <taxon>Ascomycota</taxon>
        <taxon>Pezizomycotina</taxon>
        <taxon>Dothideomycetes</taxon>
        <taxon>Pleosporomycetidae</taxon>
        <taxon>Pleosporales</taxon>
        <taxon>Pleosporineae</taxon>
        <taxon>Didymellaceae</taxon>
        <taxon>Epicoccum</taxon>
    </lineage>
</organism>
<evidence type="ECO:0000256" key="1">
    <source>
        <dbReference type="SAM" id="MobiDB-lite"/>
    </source>
</evidence>
<accession>A0A1Y2MGF4</accession>
<dbReference type="InParanoid" id="A0A1Y2MGF4"/>
<reference evidence="2 3" key="1">
    <citation type="journal article" date="2017" name="Genome Announc.">
        <title>Genome sequence of the saprophytic ascomycete Epicoccum nigrum ICMP 19927 strain isolated from New Zealand.</title>
        <authorList>
            <person name="Fokin M."/>
            <person name="Fleetwood D."/>
            <person name="Weir B.S."/>
            <person name="Villas-Boas S.G."/>
        </authorList>
    </citation>
    <scope>NUCLEOTIDE SEQUENCE [LARGE SCALE GENOMIC DNA]</scope>
    <source>
        <strain evidence="2 3">ICMP 19927</strain>
    </source>
</reference>
<proteinExistence type="predicted"/>
<feature type="region of interest" description="Disordered" evidence="1">
    <location>
        <begin position="266"/>
        <end position="289"/>
    </location>
</feature>
<feature type="compositionally biased region" description="Low complexity" evidence="1">
    <location>
        <begin position="266"/>
        <end position="287"/>
    </location>
</feature>
<gene>
    <name evidence="2" type="ORF">B5807_00100</name>
</gene>
<dbReference type="EMBL" id="KZ107838">
    <property type="protein sequence ID" value="OSS55180.1"/>
    <property type="molecule type" value="Genomic_DNA"/>
</dbReference>
<name>A0A1Y2MGF4_EPING</name>
<keyword evidence="3" id="KW-1185">Reference proteome</keyword>
<dbReference type="Proteomes" id="UP000193240">
    <property type="component" value="Unassembled WGS sequence"/>
</dbReference>